<keyword evidence="6 9" id="KW-0456">Lyase</keyword>
<evidence type="ECO:0000256" key="6">
    <source>
        <dbReference type="ARBA" id="ARBA00023239"/>
    </source>
</evidence>
<sequence length="220" mass="22405">MDERVDERVSERVVERVDGVLGVSPVIPVVVIEDSADAVPLAQALLRGGVGIIEITLRTPAALAAIEMVADQVPEMLVGAGTVITPSQVEAVTAAGAGFIVTPGAPDGVLRAALGSGLPLLAGASTITEMMRLAEHGLGAMKFFPAEASGGRDYLAAVAGPLPHLRFCPTGGITPATAPSYLALPSVACVGGSWLTPRSAITEGAWHEIEALARDTAALR</sequence>
<evidence type="ECO:0000256" key="2">
    <source>
        <dbReference type="ARBA" id="ARBA00004736"/>
    </source>
</evidence>
<dbReference type="RefSeq" id="WP_345718495.1">
    <property type="nucleotide sequence ID" value="NZ_BAABFP010000008.1"/>
</dbReference>
<dbReference type="InterPro" id="IPR031338">
    <property type="entry name" value="KDPG/KHG_AS_2"/>
</dbReference>
<proteinExistence type="inferred from homology"/>
<keyword evidence="8" id="KW-0119">Carbohydrate metabolism</keyword>
<gene>
    <name evidence="9" type="primary">eda</name>
    <name evidence="9" type="ORF">ACFQDO_05520</name>
</gene>
<dbReference type="Gene3D" id="3.20.20.70">
    <property type="entry name" value="Aldolase class I"/>
    <property type="match status" value="1"/>
</dbReference>
<dbReference type="NCBIfam" id="NF004325">
    <property type="entry name" value="PRK05718.1"/>
    <property type="match status" value="1"/>
</dbReference>
<evidence type="ECO:0000256" key="7">
    <source>
        <dbReference type="ARBA" id="ARBA00023270"/>
    </source>
</evidence>
<dbReference type="CDD" id="cd00452">
    <property type="entry name" value="KDPG_aldolase"/>
    <property type="match status" value="1"/>
</dbReference>
<dbReference type="EMBL" id="JBHSRD010000003">
    <property type="protein sequence ID" value="MFC6006585.1"/>
    <property type="molecule type" value="Genomic_DNA"/>
</dbReference>
<dbReference type="SUPFAM" id="SSF51569">
    <property type="entry name" value="Aldolase"/>
    <property type="match status" value="1"/>
</dbReference>
<evidence type="ECO:0000256" key="4">
    <source>
        <dbReference type="ARBA" id="ARBA00011233"/>
    </source>
</evidence>
<name>A0ABW1JC67_9ACTN</name>
<dbReference type="PANTHER" id="PTHR30246:SF1">
    <property type="entry name" value="2-DEHYDRO-3-DEOXY-6-PHOSPHOGALACTONATE ALDOLASE-RELATED"/>
    <property type="match status" value="1"/>
</dbReference>
<dbReference type="InterPro" id="IPR013785">
    <property type="entry name" value="Aldolase_TIM"/>
</dbReference>
<evidence type="ECO:0000256" key="8">
    <source>
        <dbReference type="ARBA" id="ARBA00023277"/>
    </source>
</evidence>
<dbReference type="PROSITE" id="PS00160">
    <property type="entry name" value="ALDOLASE_KDPG_KHG_2"/>
    <property type="match status" value="1"/>
</dbReference>
<reference evidence="10" key="1">
    <citation type="journal article" date="2019" name="Int. J. Syst. Evol. Microbiol.">
        <title>The Global Catalogue of Microorganisms (GCM) 10K type strain sequencing project: providing services to taxonomists for standard genome sequencing and annotation.</title>
        <authorList>
            <consortium name="The Broad Institute Genomics Platform"/>
            <consortium name="The Broad Institute Genome Sequencing Center for Infectious Disease"/>
            <person name="Wu L."/>
            <person name="Ma J."/>
        </authorList>
    </citation>
    <scope>NUCLEOTIDE SEQUENCE [LARGE SCALE GENOMIC DNA]</scope>
    <source>
        <strain evidence="10">KACC 14249</strain>
    </source>
</reference>
<organism evidence="9 10">
    <name type="scientific">Angustibacter luteus</name>
    <dbReference type="NCBI Taxonomy" id="658456"/>
    <lineage>
        <taxon>Bacteria</taxon>
        <taxon>Bacillati</taxon>
        <taxon>Actinomycetota</taxon>
        <taxon>Actinomycetes</taxon>
        <taxon>Kineosporiales</taxon>
        <taxon>Kineosporiaceae</taxon>
    </lineage>
</organism>
<evidence type="ECO:0000313" key="9">
    <source>
        <dbReference type="EMBL" id="MFC6006585.1"/>
    </source>
</evidence>
<comment type="catalytic activity">
    <reaction evidence="1">
        <text>2-dehydro-3-deoxy-6-phospho-D-gluconate = D-glyceraldehyde 3-phosphate + pyruvate</text>
        <dbReference type="Rhea" id="RHEA:17089"/>
        <dbReference type="ChEBI" id="CHEBI:15361"/>
        <dbReference type="ChEBI" id="CHEBI:57569"/>
        <dbReference type="ChEBI" id="CHEBI:59776"/>
        <dbReference type="EC" id="4.1.2.14"/>
    </reaction>
</comment>
<keyword evidence="10" id="KW-1185">Reference proteome</keyword>
<dbReference type="Proteomes" id="UP001596189">
    <property type="component" value="Unassembled WGS sequence"/>
</dbReference>
<evidence type="ECO:0000256" key="1">
    <source>
        <dbReference type="ARBA" id="ARBA00000654"/>
    </source>
</evidence>
<comment type="similarity">
    <text evidence="3">Belongs to the KHG/KDPG aldolase family.</text>
</comment>
<dbReference type="EC" id="4.1.2.14" evidence="5"/>
<accession>A0ABW1JC67</accession>
<dbReference type="NCBIfam" id="TIGR01182">
    <property type="entry name" value="eda"/>
    <property type="match status" value="1"/>
</dbReference>
<dbReference type="PANTHER" id="PTHR30246">
    <property type="entry name" value="2-KETO-3-DEOXY-6-PHOSPHOGLUCONATE ALDOLASE"/>
    <property type="match status" value="1"/>
</dbReference>
<dbReference type="PROSITE" id="PS00159">
    <property type="entry name" value="ALDOLASE_KDPG_KHG_1"/>
    <property type="match status" value="1"/>
</dbReference>
<dbReference type="InterPro" id="IPR031337">
    <property type="entry name" value="KDPG/KHG_AS_1"/>
</dbReference>
<dbReference type="GO" id="GO:0008675">
    <property type="term" value="F:2-dehydro-3-deoxy-phosphogluconate aldolase activity"/>
    <property type="evidence" value="ECO:0007669"/>
    <property type="project" value="UniProtKB-EC"/>
</dbReference>
<comment type="pathway">
    <text evidence="2">Carbohydrate acid metabolism; 2-dehydro-3-deoxy-D-gluconate degradation; D-glyceraldehyde 3-phosphate and pyruvate from 2-dehydro-3-deoxy-D-gluconate: step 2/2.</text>
</comment>
<comment type="subunit">
    <text evidence="4">Homotrimer.</text>
</comment>
<protein>
    <recommendedName>
        <fullName evidence="5">2-dehydro-3-deoxy-phosphogluconate aldolase</fullName>
        <ecNumber evidence="5">4.1.2.14</ecNumber>
    </recommendedName>
</protein>
<evidence type="ECO:0000256" key="5">
    <source>
        <dbReference type="ARBA" id="ARBA00013063"/>
    </source>
</evidence>
<keyword evidence="7" id="KW-0704">Schiff base</keyword>
<comment type="caution">
    <text evidence="9">The sequence shown here is derived from an EMBL/GenBank/DDBJ whole genome shotgun (WGS) entry which is preliminary data.</text>
</comment>
<dbReference type="GO" id="GO:0008700">
    <property type="term" value="F:(R,S)-4-hydroxy-2-oxoglutarate aldolase activity"/>
    <property type="evidence" value="ECO:0007669"/>
    <property type="project" value="UniProtKB-EC"/>
</dbReference>
<evidence type="ECO:0000256" key="3">
    <source>
        <dbReference type="ARBA" id="ARBA00006906"/>
    </source>
</evidence>
<dbReference type="Pfam" id="PF01081">
    <property type="entry name" value="Aldolase"/>
    <property type="match status" value="1"/>
</dbReference>
<dbReference type="InterPro" id="IPR000887">
    <property type="entry name" value="Aldlse_KDPG_KHG"/>
</dbReference>
<evidence type="ECO:0000313" key="10">
    <source>
        <dbReference type="Proteomes" id="UP001596189"/>
    </source>
</evidence>